<proteinExistence type="predicted"/>
<evidence type="ECO:0000313" key="1">
    <source>
        <dbReference type="EMBL" id="GFR97797.1"/>
    </source>
</evidence>
<sequence length="154" mass="17613">MIIIIVIVNIIIIIIIIITRVENEKENGGQTCVYPEGRCIARALANRFPFALCNAKFATVRRERSRALACNLRRNDYDKTLIDPGGLETSAHKTCTSQFALFFRNAHPGRQRDGTGSSAVPQRHFYNRTQQRLCRCRRYRRQKSGGSEKQSQID</sequence>
<name>A0AAV4HI33_9GAST</name>
<protein>
    <submittedName>
        <fullName evidence="1">Uncharacterized protein</fullName>
    </submittedName>
</protein>
<accession>A0AAV4HI33</accession>
<keyword evidence="2" id="KW-1185">Reference proteome</keyword>
<dbReference type="EMBL" id="BMAT01002039">
    <property type="protein sequence ID" value="GFR97797.1"/>
    <property type="molecule type" value="Genomic_DNA"/>
</dbReference>
<reference evidence="1 2" key="1">
    <citation type="journal article" date="2021" name="Elife">
        <title>Chloroplast acquisition without the gene transfer in kleptoplastic sea slugs, Plakobranchus ocellatus.</title>
        <authorList>
            <person name="Maeda T."/>
            <person name="Takahashi S."/>
            <person name="Yoshida T."/>
            <person name="Shimamura S."/>
            <person name="Takaki Y."/>
            <person name="Nagai Y."/>
            <person name="Toyoda A."/>
            <person name="Suzuki Y."/>
            <person name="Arimoto A."/>
            <person name="Ishii H."/>
            <person name="Satoh N."/>
            <person name="Nishiyama T."/>
            <person name="Hasebe M."/>
            <person name="Maruyama T."/>
            <person name="Minagawa J."/>
            <person name="Obokata J."/>
            <person name="Shigenobu S."/>
        </authorList>
    </citation>
    <scope>NUCLEOTIDE SEQUENCE [LARGE SCALE GENOMIC DNA]</scope>
</reference>
<gene>
    <name evidence="1" type="ORF">ElyMa_001002600</name>
</gene>
<dbReference type="Proteomes" id="UP000762676">
    <property type="component" value="Unassembled WGS sequence"/>
</dbReference>
<dbReference type="AlphaFoldDB" id="A0AAV4HI33"/>
<comment type="caution">
    <text evidence="1">The sequence shown here is derived from an EMBL/GenBank/DDBJ whole genome shotgun (WGS) entry which is preliminary data.</text>
</comment>
<organism evidence="1 2">
    <name type="scientific">Elysia marginata</name>
    <dbReference type="NCBI Taxonomy" id="1093978"/>
    <lineage>
        <taxon>Eukaryota</taxon>
        <taxon>Metazoa</taxon>
        <taxon>Spiralia</taxon>
        <taxon>Lophotrochozoa</taxon>
        <taxon>Mollusca</taxon>
        <taxon>Gastropoda</taxon>
        <taxon>Heterobranchia</taxon>
        <taxon>Euthyneura</taxon>
        <taxon>Panpulmonata</taxon>
        <taxon>Sacoglossa</taxon>
        <taxon>Placobranchoidea</taxon>
        <taxon>Plakobranchidae</taxon>
        <taxon>Elysia</taxon>
    </lineage>
</organism>
<evidence type="ECO:0000313" key="2">
    <source>
        <dbReference type="Proteomes" id="UP000762676"/>
    </source>
</evidence>